<proteinExistence type="predicted"/>
<protein>
    <submittedName>
        <fullName evidence="3">Uncharacterized protein</fullName>
    </submittedName>
</protein>
<dbReference type="PANTHER" id="PTHR31636">
    <property type="entry name" value="OSJNBA0084A10.13 PROTEIN-RELATED"/>
    <property type="match status" value="1"/>
</dbReference>
<evidence type="ECO:0000313" key="4">
    <source>
        <dbReference type="Proteomes" id="UP000634011"/>
    </source>
</evidence>
<organism evidence="3 4">
    <name type="scientific">Undibacterium jejuense</name>
    <dbReference type="NCBI Taxonomy" id="1344949"/>
    <lineage>
        <taxon>Bacteria</taxon>
        <taxon>Pseudomonadati</taxon>
        <taxon>Pseudomonadota</taxon>
        <taxon>Betaproteobacteria</taxon>
        <taxon>Burkholderiales</taxon>
        <taxon>Oxalobacteraceae</taxon>
        <taxon>Undibacterium</taxon>
    </lineage>
</organism>
<gene>
    <name evidence="3" type="ORF">H8K32_14970</name>
</gene>
<comment type="caution">
    <text evidence="3">The sequence shown here is derived from an EMBL/GenBank/DDBJ whole genome shotgun (WGS) entry which is preliminary data.</text>
</comment>
<keyword evidence="4" id="KW-1185">Reference proteome</keyword>
<dbReference type="Pfam" id="PF03514">
    <property type="entry name" value="GRAS"/>
    <property type="match status" value="1"/>
</dbReference>
<dbReference type="EMBL" id="JACOFV010000014">
    <property type="protein sequence ID" value="MBC3863405.1"/>
    <property type="molecule type" value="Genomic_DNA"/>
</dbReference>
<dbReference type="PROSITE" id="PS50985">
    <property type="entry name" value="GRAS"/>
    <property type="match status" value="1"/>
</dbReference>
<keyword evidence="1" id="KW-0805">Transcription regulation</keyword>
<sequence length="413" mass="46982">MQMNITKESAEYCINQQAKNSIKENTERLRNEIIYAKTIIGANLFNAGKTDDAHQMASDVLAIVAANGPPLHRLSRILMKGIKSGCYSHAEYTEKTTTLCAGNLYSDQTKSISMIKAYDLLATATPFIQFAYNAINLAILSQSAQYATLHIIDIGIGSGYQWSTLFSLLKGTSFLPKKIRLTGIDLPSTEQALHAVEKRLSEEAKELGIEFTFMPVLGKAEEISFNDIERHQGEFLVINAVLSLHHTATDDAIIHPTRSRDCLLTRLRQLNPHLLTMVEPDSNHNNLPFKERCYEAFQHYMHIFNAFDHLFPRNLKERVILENEFFGRELINILTTDGADRVERHERKEVWSKRLHQADFTHLENVFQRTSRTLKNILPITAPFEMHQSPEALCLNVYKVPLLAASCWQPTKQ</sequence>
<name>A0A923HJK5_9BURK</name>
<accession>A0A923HJK5</accession>
<dbReference type="RefSeq" id="WP_186913346.1">
    <property type="nucleotide sequence ID" value="NZ_JACOFV010000014.1"/>
</dbReference>
<dbReference type="AlphaFoldDB" id="A0A923HJK5"/>
<dbReference type="Proteomes" id="UP000634011">
    <property type="component" value="Unassembled WGS sequence"/>
</dbReference>
<evidence type="ECO:0000256" key="2">
    <source>
        <dbReference type="ARBA" id="ARBA00023163"/>
    </source>
</evidence>
<keyword evidence="2" id="KW-0804">Transcription</keyword>
<reference evidence="3" key="1">
    <citation type="submission" date="2020-08" db="EMBL/GenBank/DDBJ databases">
        <title>Novel species isolated from subtropical streams in China.</title>
        <authorList>
            <person name="Lu H."/>
        </authorList>
    </citation>
    <scope>NUCLEOTIDE SEQUENCE</scope>
    <source>
        <strain evidence="3">KACC 12607</strain>
    </source>
</reference>
<evidence type="ECO:0000256" key="1">
    <source>
        <dbReference type="ARBA" id="ARBA00023015"/>
    </source>
</evidence>
<evidence type="ECO:0000313" key="3">
    <source>
        <dbReference type="EMBL" id="MBC3863405.1"/>
    </source>
</evidence>
<dbReference type="InterPro" id="IPR005202">
    <property type="entry name" value="TF_GRAS"/>
</dbReference>